<feature type="non-terminal residue" evidence="1">
    <location>
        <position position="145"/>
    </location>
</feature>
<proteinExistence type="predicted"/>
<name>A0A8T2WI54_POPDE</name>
<protein>
    <submittedName>
        <fullName evidence="1">Uncharacterized protein</fullName>
    </submittedName>
</protein>
<dbReference type="Proteomes" id="UP000807159">
    <property type="component" value="Chromosome 19"/>
</dbReference>
<feature type="non-terminal residue" evidence="1">
    <location>
        <position position="1"/>
    </location>
</feature>
<organism evidence="1 2">
    <name type="scientific">Populus deltoides</name>
    <name type="common">Eastern poplar</name>
    <name type="synonym">Eastern cottonwood</name>
    <dbReference type="NCBI Taxonomy" id="3696"/>
    <lineage>
        <taxon>Eukaryota</taxon>
        <taxon>Viridiplantae</taxon>
        <taxon>Streptophyta</taxon>
        <taxon>Embryophyta</taxon>
        <taxon>Tracheophyta</taxon>
        <taxon>Spermatophyta</taxon>
        <taxon>Magnoliopsida</taxon>
        <taxon>eudicotyledons</taxon>
        <taxon>Gunneridae</taxon>
        <taxon>Pentapetalae</taxon>
        <taxon>rosids</taxon>
        <taxon>fabids</taxon>
        <taxon>Malpighiales</taxon>
        <taxon>Salicaceae</taxon>
        <taxon>Saliceae</taxon>
        <taxon>Populus</taxon>
    </lineage>
</organism>
<accession>A0A8T2WI54</accession>
<keyword evidence="2" id="KW-1185">Reference proteome</keyword>
<evidence type="ECO:0000313" key="2">
    <source>
        <dbReference type="Proteomes" id="UP000807159"/>
    </source>
</evidence>
<comment type="caution">
    <text evidence="1">The sequence shown here is derived from an EMBL/GenBank/DDBJ whole genome shotgun (WGS) entry which is preliminary data.</text>
</comment>
<dbReference type="EMBL" id="JACEGQ020000019">
    <property type="protein sequence ID" value="KAH8481005.1"/>
    <property type="molecule type" value="Genomic_DNA"/>
</dbReference>
<evidence type="ECO:0000313" key="1">
    <source>
        <dbReference type="EMBL" id="KAH8481005.1"/>
    </source>
</evidence>
<sequence>IESRWDSDCKQFPGRYNLLKKLYYMAKHLRIWNREHYGNQDSRLGVLDGKIEDFESIQESRVLTSEEANSLGDLSRERKSRNRLNTIPYHGNSYSTFTEIKGAATGYYSQLFTNHTTTRPLMGPEGFQRLSPDKAAMLERGGSYG</sequence>
<reference evidence="1" key="1">
    <citation type="journal article" date="2021" name="J. Hered.">
        <title>Genome Assembly of Salicaceae Populus deltoides (Eastern Cottonwood) I-69 Based on Nanopore Sequencing and Hi-C Technologies.</title>
        <authorList>
            <person name="Bai S."/>
            <person name="Wu H."/>
            <person name="Zhang J."/>
            <person name="Pan Z."/>
            <person name="Zhao W."/>
            <person name="Li Z."/>
            <person name="Tong C."/>
        </authorList>
    </citation>
    <scope>NUCLEOTIDE SEQUENCE</scope>
    <source>
        <tissue evidence="1">Leaf</tissue>
    </source>
</reference>
<dbReference type="AlphaFoldDB" id="A0A8T2WI54"/>
<gene>
    <name evidence="1" type="ORF">H0E87_031056</name>
</gene>